<dbReference type="STRING" id="1123367.GCA_000621305_00253"/>
<dbReference type="AlphaFoldDB" id="N6YDE0"/>
<dbReference type="Pfam" id="PF03692">
    <property type="entry name" value="CxxCxxCC"/>
    <property type="match status" value="1"/>
</dbReference>
<dbReference type="eggNOG" id="COG0727">
    <property type="taxonomic scope" value="Bacteria"/>
</dbReference>
<gene>
    <name evidence="1" type="ORF">C666_05865</name>
</gene>
<keyword evidence="2" id="KW-1185">Reference proteome</keyword>
<evidence type="ECO:0000313" key="1">
    <source>
        <dbReference type="EMBL" id="ENO89555.1"/>
    </source>
</evidence>
<proteinExistence type="predicted"/>
<comment type="caution">
    <text evidence="1">The sequence shown here is derived from an EMBL/GenBank/DDBJ whole genome shotgun (WGS) entry which is preliminary data.</text>
</comment>
<dbReference type="RefSeq" id="WP_004335356.1">
    <property type="nucleotide sequence ID" value="NZ_AMXE01000013.1"/>
</dbReference>
<protein>
    <recommendedName>
        <fullName evidence="3">YkgJ family cysteine cluster protein</fullName>
    </recommendedName>
</protein>
<dbReference type="EMBL" id="AMXE01000013">
    <property type="protein sequence ID" value="ENO89555.1"/>
    <property type="molecule type" value="Genomic_DNA"/>
</dbReference>
<name>N6YDE0_THAL4</name>
<reference evidence="1 2" key="1">
    <citation type="submission" date="2012-09" db="EMBL/GenBank/DDBJ databases">
        <title>Draft Genome Sequences of 6 Strains from Genus Thauera.</title>
        <authorList>
            <person name="Liu B."/>
            <person name="Shapleigh J.P."/>
            <person name="Frostegard A.H."/>
        </authorList>
    </citation>
    <scope>NUCLEOTIDE SEQUENCE [LARGE SCALE GENOMIC DNA]</scope>
    <source>
        <strain evidence="2">47Lol / DSM 12138</strain>
    </source>
</reference>
<dbReference type="OrthoDB" id="9806610at2"/>
<evidence type="ECO:0008006" key="3">
    <source>
        <dbReference type="Google" id="ProtNLM"/>
    </source>
</evidence>
<dbReference type="Proteomes" id="UP000013232">
    <property type="component" value="Unassembled WGS sequence"/>
</dbReference>
<dbReference type="InterPro" id="IPR005358">
    <property type="entry name" value="Puta_zinc/iron-chelating_dom"/>
</dbReference>
<evidence type="ECO:0000313" key="2">
    <source>
        <dbReference type="Proteomes" id="UP000013232"/>
    </source>
</evidence>
<sequence length="171" mass="18682">MTLHAVSPLSRLHLDIDRRVDAIRAAHSDWPCGKGCDDCCRRLAGVPRLTAGEWALLRSGLEALDASRLREIRQRIAALGDAPAAPLTCPMLDRESGACPVYAQRPVACRTYGFYVQRDLGLYCSDIEASAARGVLADVIWGNQDAIDRALAVDGEARSLSEWFAHWHGSP</sequence>
<accession>N6YDE0</accession>
<organism evidence="1 2">
    <name type="scientific">Thauera linaloolentis (strain DSM 12138 / JCM 21573 / CCUG 41526 / CIP 105981 / IAM 15112 / NBRC 102519 / 47Lol)</name>
    <dbReference type="NCBI Taxonomy" id="1123367"/>
    <lineage>
        <taxon>Bacteria</taxon>
        <taxon>Pseudomonadati</taxon>
        <taxon>Pseudomonadota</taxon>
        <taxon>Betaproteobacteria</taxon>
        <taxon>Rhodocyclales</taxon>
        <taxon>Zoogloeaceae</taxon>
        <taxon>Thauera</taxon>
    </lineage>
</organism>